<dbReference type="EMBL" id="BK015417">
    <property type="protein sequence ID" value="DAE05800.1"/>
    <property type="molecule type" value="Genomic_DNA"/>
</dbReference>
<proteinExistence type="predicted"/>
<accession>A0A8S5PGK7</accession>
<sequence length="138" mass="14814">MIAEVIDAVCQHLAQAGIFYYPGATAAYKPEAGQVPVTAKRLPAPWDTAAAVNVYSQTLPLPGSDTVTVNVQLHVRASPTADILADRAVEALHGVHAAQWGSLRVDRCVHLHTAQLGADEKGLDHRTDNFQLIFHTKG</sequence>
<name>A0A8S5PGK7_9CAUD</name>
<protein>
    <submittedName>
        <fullName evidence="1">Uncharacterized protein</fullName>
    </submittedName>
</protein>
<evidence type="ECO:0000313" key="1">
    <source>
        <dbReference type="EMBL" id="DAE05800.1"/>
    </source>
</evidence>
<reference evidence="1" key="1">
    <citation type="journal article" date="2021" name="Proc. Natl. Acad. Sci. U.S.A.">
        <title>A Catalog of Tens of Thousands of Viruses from Human Metagenomes Reveals Hidden Associations with Chronic Diseases.</title>
        <authorList>
            <person name="Tisza M.J."/>
            <person name="Buck C.B."/>
        </authorList>
    </citation>
    <scope>NUCLEOTIDE SEQUENCE</scope>
    <source>
        <strain evidence="1">CtrEg9</strain>
    </source>
</reference>
<organism evidence="1">
    <name type="scientific">Siphoviridae sp. ctrEg9</name>
    <dbReference type="NCBI Taxonomy" id="2825688"/>
    <lineage>
        <taxon>Viruses</taxon>
        <taxon>Duplodnaviria</taxon>
        <taxon>Heunggongvirae</taxon>
        <taxon>Uroviricota</taxon>
        <taxon>Caudoviricetes</taxon>
    </lineage>
</organism>